<reference evidence="2 3" key="1">
    <citation type="submission" date="2018-08" db="EMBL/GenBank/DDBJ databases">
        <title>The complete genome sequence of Streptomyces seoulensis, a pioneer strain for nickel superoxide dismutase discovery.</title>
        <authorList>
            <person name="Shin J."/>
            <person name="Lee J.-S."/>
            <person name="Lee E.-J."/>
            <person name="Youn H.-D."/>
        </authorList>
    </citation>
    <scope>NUCLEOTIDE SEQUENCE [LARGE SCALE GENOMIC DNA]</scope>
    <source>
        <strain evidence="2 3">KCTC 9819</strain>
    </source>
</reference>
<evidence type="ECO:0000313" key="2">
    <source>
        <dbReference type="EMBL" id="QBJ89922.1"/>
    </source>
</evidence>
<dbReference type="STRING" id="73044.GCA_000725795_03914"/>
<name>A0A4P6TTB2_STRSO</name>
<protein>
    <submittedName>
        <fullName evidence="2">Nucleopolyhedrovirus P10 family protein</fullName>
    </submittedName>
</protein>
<feature type="region of interest" description="Disordered" evidence="1">
    <location>
        <begin position="128"/>
        <end position="153"/>
    </location>
</feature>
<gene>
    <name evidence="2" type="ORF">D0Z67_06125</name>
</gene>
<keyword evidence="3" id="KW-1185">Reference proteome</keyword>
<sequence>MTADWTQAVRQRLAPGRLLPLGGSRDGAWMTERAAASVLAGAAAGVPGAWLGTLRIGPADPPQTREPVVPAPPSALWPGPLRVTADFAATAARPLPETADRLREALDAAAERLGLTVTEVDLRVTDLLEPPAEPPPAPQAQRAPDAERTTDPDEAAVAAAVLTVAGVTRLTAAFGDRGHAVRVQRRESDAALPHRHVYVEVATDSAHRATEVAQRVRAAVRDALEDRPTVAVLVTGVE</sequence>
<organism evidence="2 3">
    <name type="scientific">Streptomyces seoulensis</name>
    <dbReference type="NCBI Taxonomy" id="73044"/>
    <lineage>
        <taxon>Bacteria</taxon>
        <taxon>Bacillati</taxon>
        <taxon>Actinomycetota</taxon>
        <taxon>Actinomycetes</taxon>
        <taxon>Kitasatosporales</taxon>
        <taxon>Streptomycetaceae</taxon>
        <taxon>Streptomyces</taxon>
    </lineage>
</organism>
<dbReference type="KEGG" id="sseo:D0Z67_06125"/>
<dbReference type="RefSeq" id="WP_031182078.1">
    <property type="nucleotide sequence ID" value="NZ_CP032229.1"/>
</dbReference>
<evidence type="ECO:0000256" key="1">
    <source>
        <dbReference type="SAM" id="MobiDB-lite"/>
    </source>
</evidence>
<accession>A0A4P6TTB2</accession>
<dbReference type="Proteomes" id="UP000292547">
    <property type="component" value="Chromosome"/>
</dbReference>
<dbReference type="EMBL" id="CP032229">
    <property type="protein sequence ID" value="QBJ89922.1"/>
    <property type="molecule type" value="Genomic_DNA"/>
</dbReference>
<proteinExistence type="predicted"/>
<evidence type="ECO:0000313" key="3">
    <source>
        <dbReference type="Proteomes" id="UP000292547"/>
    </source>
</evidence>
<dbReference type="AlphaFoldDB" id="A0A4P6TTB2"/>
<dbReference type="OrthoDB" id="4338350at2"/>
<dbReference type="GeneID" id="300098503"/>